<accession>A0A369LHC9</accession>
<dbReference type="FunFam" id="1.10.10.10:FF:000009">
    <property type="entry name" value="LexA repressor"/>
    <property type="match status" value="1"/>
</dbReference>
<sequence>MGAEEVKNTKKITKKQKAVLDFIEQQIDETGIAPTVRDICDGLGLSSPSTVHVHLKTLEEKGYIHRDPLKSRCITIVGRDQKPKEPELEPVGAGAFSDVVSLPVVGNVAAGLPILAEQNVTETIPLPVEIVGDSSSFLLKVRGDSMIEIGINDGDYVAVKEQPTCNNGDIVVAIVDDGATVKRFYKEKGHVRLQPENSSMEPIIVRENVSIAGKVVAVFRRL</sequence>
<gene>
    <name evidence="13" type="primary">lexA</name>
    <name evidence="17" type="ORF">C1881_05485</name>
    <name evidence="18" type="ORF">DMP05_03125</name>
</gene>
<dbReference type="CDD" id="cd06529">
    <property type="entry name" value="S24_LexA-like"/>
    <property type="match status" value="1"/>
</dbReference>
<dbReference type="InterPro" id="IPR050077">
    <property type="entry name" value="LexA_repressor"/>
</dbReference>
<dbReference type="OrthoDB" id="9802364at2"/>
<dbReference type="GO" id="GO:0006508">
    <property type="term" value="P:proteolysis"/>
    <property type="evidence" value="ECO:0007669"/>
    <property type="project" value="InterPro"/>
</dbReference>
<evidence type="ECO:0000256" key="3">
    <source>
        <dbReference type="ARBA" id="ARBA00022491"/>
    </source>
</evidence>
<evidence type="ECO:0000313" key="17">
    <source>
        <dbReference type="EMBL" id="RDB58730.1"/>
    </source>
</evidence>
<dbReference type="PANTHER" id="PTHR33516">
    <property type="entry name" value="LEXA REPRESSOR"/>
    <property type="match status" value="1"/>
</dbReference>
<reference evidence="18" key="3">
    <citation type="journal article" date="2019" name="Microbiol. Resour. Announc.">
        <title>Draft Genome Sequences of Type Strains of Gordonibacter faecihominis, Paraeggerthella hongkongensis, Parvibacter caecicola,Slackia equolifaciens, Slackia faecicanis, and Slackia isoflavoniconvertens.</title>
        <authorList>
            <person name="Danylec N."/>
            <person name="Stoll D.A."/>
            <person name="Dotsch A."/>
            <person name="Huch M."/>
        </authorList>
    </citation>
    <scope>NUCLEOTIDE SEQUENCE</scope>
    <source>
        <strain evidence="18">DSM 22006</strain>
    </source>
</reference>
<feature type="DNA-binding region" description="H-T-H motif" evidence="13">
    <location>
        <begin position="36"/>
        <end position="56"/>
    </location>
</feature>
<dbReference type="InterPro" id="IPR015927">
    <property type="entry name" value="Peptidase_S24_S26A/B/C"/>
</dbReference>
<feature type="active site" description="For autocatalytic cleavage activity" evidence="13">
    <location>
        <position position="182"/>
    </location>
</feature>
<keyword evidence="8 13" id="KW-0805">Transcription regulation</keyword>
<dbReference type="Pfam" id="PF00717">
    <property type="entry name" value="Peptidase_S24"/>
    <property type="match status" value="1"/>
</dbReference>
<feature type="active site" description="For autocatalytic cleavage activity" evidence="13">
    <location>
        <position position="145"/>
    </location>
</feature>
<dbReference type="InterPro" id="IPR036286">
    <property type="entry name" value="LexA/Signal_pep-like_sf"/>
</dbReference>
<keyword evidence="7 13" id="KW-0068">Autocatalytic cleavage</keyword>
<dbReference type="GO" id="GO:0045892">
    <property type="term" value="P:negative regulation of DNA-templated transcription"/>
    <property type="evidence" value="ECO:0007669"/>
    <property type="project" value="UniProtKB-UniRule"/>
</dbReference>
<evidence type="ECO:0000256" key="12">
    <source>
        <dbReference type="ARBA" id="ARBA00023236"/>
    </source>
</evidence>
<evidence type="ECO:0000256" key="6">
    <source>
        <dbReference type="ARBA" id="ARBA00022801"/>
    </source>
</evidence>
<dbReference type="Proteomes" id="UP000271472">
    <property type="component" value="Unassembled WGS sequence"/>
</dbReference>
<dbReference type="PRINTS" id="PR00726">
    <property type="entry name" value="LEXASERPTASE"/>
</dbReference>
<dbReference type="SUPFAM" id="SSF51306">
    <property type="entry name" value="LexA/Signal peptidase"/>
    <property type="match status" value="1"/>
</dbReference>
<dbReference type="GO" id="GO:0006260">
    <property type="term" value="P:DNA replication"/>
    <property type="evidence" value="ECO:0007669"/>
    <property type="project" value="UniProtKB-UniRule"/>
</dbReference>
<keyword evidence="20" id="KW-1185">Reference proteome</keyword>
<dbReference type="EMBL" id="PPTO01000007">
    <property type="protein sequence ID" value="RDB58730.1"/>
    <property type="molecule type" value="Genomic_DNA"/>
</dbReference>
<evidence type="ECO:0000256" key="7">
    <source>
        <dbReference type="ARBA" id="ARBA00022813"/>
    </source>
</evidence>
<organism evidence="17 19">
    <name type="scientific">Slackia isoflavoniconvertens</name>
    <dbReference type="NCBI Taxonomy" id="572010"/>
    <lineage>
        <taxon>Bacteria</taxon>
        <taxon>Bacillati</taxon>
        <taxon>Actinomycetota</taxon>
        <taxon>Coriobacteriia</taxon>
        <taxon>Eggerthellales</taxon>
        <taxon>Eggerthellaceae</taxon>
        <taxon>Slackia</taxon>
    </lineage>
</organism>
<feature type="domain" description="Peptidase S24/S26A/S26B/S26C" evidence="15">
    <location>
        <begin position="103"/>
        <end position="216"/>
    </location>
</feature>
<evidence type="ECO:0000256" key="11">
    <source>
        <dbReference type="ARBA" id="ARBA00023204"/>
    </source>
</evidence>
<proteinExistence type="inferred from homology"/>
<comment type="caution">
    <text evidence="17">The sequence shown here is derived from an EMBL/GenBank/DDBJ whole genome shotgun (WGS) entry which is preliminary data.</text>
</comment>
<dbReference type="SUPFAM" id="SSF46785">
    <property type="entry name" value="Winged helix' DNA-binding domain"/>
    <property type="match status" value="1"/>
</dbReference>
<evidence type="ECO:0000256" key="5">
    <source>
        <dbReference type="ARBA" id="ARBA00022763"/>
    </source>
</evidence>
<evidence type="ECO:0000259" key="15">
    <source>
        <dbReference type="Pfam" id="PF00717"/>
    </source>
</evidence>
<dbReference type="EMBL" id="QIBZ01000004">
    <property type="protein sequence ID" value="RNM36231.1"/>
    <property type="molecule type" value="Genomic_DNA"/>
</dbReference>
<keyword evidence="9 13" id="KW-0238">DNA-binding</keyword>
<comment type="subunit">
    <text evidence="2 13">Homodimer.</text>
</comment>
<keyword evidence="4 13" id="KW-0235">DNA replication</keyword>
<dbReference type="RefSeq" id="WP_114615530.1">
    <property type="nucleotide sequence ID" value="NZ_DBFBAR010000053.1"/>
</dbReference>
<reference evidence="17 19" key="1">
    <citation type="journal article" date="2018" name="Elife">
        <title>Discovery and characterization of a prevalent human gut bacterial enzyme sufficient for the inactivation of a family of plant toxins.</title>
        <authorList>
            <person name="Koppel N."/>
            <person name="Bisanz J.E."/>
            <person name="Pandelia M.E."/>
            <person name="Turnbaugh P.J."/>
            <person name="Balskus E.P."/>
        </authorList>
    </citation>
    <scope>NUCLEOTIDE SEQUENCE [LARGE SCALE GENOMIC DNA]</scope>
    <source>
        <strain evidence="17 19">OB21 GAM31</strain>
    </source>
</reference>
<dbReference type="InterPro" id="IPR039418">
    <property type="entry name" value="LexA-like"/>
</dbReference>
<dbReference type="GO" id="GO:0009432">
    <property type="term" value="P:SOS response"/>
    <property type="evidence" value="ECO:0007669"/>
    <property type="project" value="UniProtKB-UniRule"/>
</dbReference>
<evidence type="ECO:0000256" key="1">
    <source>
        <dbReference type="ARBA" id="ARBA00007484"/>
    </source>
</evidence>
<evidence type="ECO:0000313" key="19">
    <source>
        <dbReference type="Proteomes" id="UP000253975"/>
    </source>
</evidence>
<comment type="function">
    <text evidence="13">Represses a number of genes involved in the response to DNA damage (SOS response), including recA and lexA. In the presence of single-stranded DNA, RecA interacts with LexA causing an autocatalytic cleavage which disrupts the DNA-binding part of LexA, leading to derepression of the SOS regulon and eventually DNA repair.</text>
</comment>
<keyword evidence="6 13" id="KW-0378">Hydrolase</keyword>
<dbReference type="PANTHER" id="PTHR33516:SF2">
    <property type="entry name" value="LEXA REPRESSOR-RELATED"/>
    <property type="match status" value="1"/>
</dbReference>
<keyword evidence="10 13" id="KW-0804">Transcription</keyword>
<comment type="catalytic activity">
    <reaction evidence="13">
        <text>Hydrolysis of Ala-|-Gly bond in repressor LexA.</text>
        <dbReference type="EC" id="3.4.21.88"/>
    </reaction>
</comment>
<keyword evidence="11 13" id="KW-0234">DNA repair</keyword>
<dbReference type="AlphaFoldDB" id="A0A369LHC9"/>
<evidence type="ECO:0000256" key="10">
    <source>
        <dbReference type="ARBA" id="ARBA00023163"/>
    </source>
</evidence>
<feature type="site" description="Cleavage; by autolysis" evidence="13">
    <location>
        <begin position="110"/>
        <end position="111"/>
    </location>
</feature>
<evidence type="ECO:0000256" key="9">
    <source>
        <dbReference type="ARBA" id="ARBA00023125"/>
    </source>
</evidence>
<comment type="similarity">
    <text evidence="1 13 14">Belongs to the peptidase S24 family.</text>
</comment>
<keyword evidence="3 13" id="KW-0678">Repressor</keyword>
<dbReference type="InterPro" id="IPR036390">
    <property type="entry name" value="WH_DNA-bd_sf"/>
</dbReference>
<feature type="domain" description="LexA repressor DNA-binding" evidence="16">
    <location>
        <begin position="10"/>
        <end position="72"/>
    </location>
</feature>
<dbReference type="GO" id="GO:0006281">
    <property type="term" value="P:DNA repair"/>
    <property type="evidence" value="ECO:0007669"/>
    <property type="project" value="UniProtKB-UniRule"/>
</dbReference>
<keyword evidence="12 13" id="KW-0742">SOS response</keyword>
<dbReference type="InterPro" id="IPR006197">
    <property type="entry name" value="Peptidase_S24_LexA"/>
</dbReference>
<dbReference type="NCBIfam" id="TIGR00498">
    <property type="entry name" value="lexA"/>
    <property type="match status" value="1"/>
</dbReference>
<dbReference type="InterPro" id="IPR011991">
    <property type="entry name" value="ArsR-like_HTH"/>
</dbReference>
<dbReference type="HAMAP" id="MF_00015">
    <property type="entry name" value="LexA"/>
    <property type="match status" value="1"/>
</dbReference>
<keyword evidence="5 13" id="KW-0227">DNA damage</keyword>
<dbReference type="Pfam" id="PF01726">
    <property type="entry name" value="LexA_DNA_bind"/>
    <property type="match status" value="1"/>
</dbReference>
<dbReference type="GO" id="GO:0004252">
    <property type="term" value="F:serine-type endopeptidase activity"/>
    <property type="evidence" value="ECO:0007669"/>
    <property type="project" value="UniProtKB-UniRule"/>
</dbReference>
<dbReference type="GeneID" id="98662171"/>
<evidence type="ECO:0000256" key="14">
    <source>
        <dbReference type="RuleBase" id="RU003991"/>
    </source>
</evidence>
<reference evidence="20" key="2">
    <citation type="submission" date="2018-05" db="EMBL/GenBank/DDBJ databases">
        <title>Genome Sequencing of selected type strains of the family Eggerthellaceae.</title>
        <authorList>
            <person name="Danylec N."/>
            <person name="Stoll D.A."/>
            <person name="Doetsch A."/>
            <person name="Huch M."/>
        </authorList>
    </citation>
    <scope>NUCLEOTIDE SEQUENCE [LARGE SCALE GENOMIC DNA]</scope>
    <source>
        <strain evidence="20">DSM 22006</strain>
    </source>
</reference>
<dbReference type="InterPro" id="IPR006200">
    <property type="entry name" value="LexA"/>
</dbReference>
<dbReference type="EC" id="3.4.21.88" evidence="13"/>
<dbReference type="Proteomes" id="UP000253975">
    <property type="component" value="Unassembled WGS sequence"/>
</dbReference>
<dbReference type="FunFam" id="2.10.109.10:FF:000001">
    <property type="entry name" value="LexA repressor"/>
    <property type="match status" value="1"/>
</dbReference>
<evidence type="ECO:0000256" key="4">
    <source>
        <dbReference type="ARBA" id="ARBA00022705"/>
    </source>
</evidence>
<protein>
    <recommendedName>
        <fullName evidence="13">LexA repressor</fullName>
        <ecNumber evidence="13">3.4.21.88</ecNumber>
    </recommendedName>
</protein>
<evidence type="ECO:0000259" key="16">
    <source>
        <dbReference type="Pfam" id="PF01726"/>
    </source>
</evidence>
<name>A0A369LHC9_9ACTN</name>
<evidence type="ECO:0000313" key="18">
    <source>
        <dbReference type="EMBL" id="RNM36231.1"/>
    </source>
</evidence>
<dbReference type="Gene3D" id="2.10.109.10">
    <property type="entry name" value="Umud Fragment, subunit A"/>
    <property type="match status" value="1"/>
</dbReference>
<evidence type="ECO:0000256" key="13">
    <source>
        <dbReference type="HAMAP-Rule" id="MF_00015"/>
    </source>
</evidence>
<evidence type="ECO:0000256" key="8">
    <source>
        <dbReference type="ARBA" id="ARBA00023015"/>
    </source>
</evidence>
<dbReference type="CDD" id="cd00090">
    <property type="entry name" value="HTH_ARSR"/>
    <property type="match status" value="1"/>
</dbReference>
<dbReference type="InterPro" id="IPR006199">
    <property type="entry name" value="LexA_DNA-bd_dom"/>
</dbReference>
<dbReference type="Gene3D" id="1.10.10.10">
    <property type="entry name" value="Winged helix-like DNA-binding domain superfamily/Winged helix DNA-binding domain"/>
    <property type="match status" value="1"/>
</dbReference>
<dbReference type="GO" id="GO:0003677">
    <property type="term" value="F:DNA binding"/>
    <property type="evidence" value="ECO:0007669"/>
    <property type="project" value="UniProtKB-UniRule"/>
</dbReference>
<evidence type="ECO:0000313" key="20">
    <source>
        <dbReference type="Proteomes" id="UP000271472"/>
    </source>
</evidence>
<evidence type="ECO:0000256" key="2">
    <source>
        <dbReference type="ARBA" id="ARBA00011738"/>
    </source>
</evidence>
<dbReference type="InterPro" id="IPR036388">
    <property type="entry name" value="WH-like_DNA-bd_sf"/>
</dbReference>